<dbReference type="RefSeq" id="WP_144085891.1">
    <property type="nucleotide sequence ID" value="NZ_JACFRS010000006.1"/>
</dbReference>
<proteinExistence type="predicted"/>
<dbReference type="EMBL" id="VMHK01000005">
    <property type="protein sequence ID" value="TSJ82852.1"/>
    <property type="molecule type" value="Genomic_DNA"/>
</dbReference>
<accession>A0A556R1T5</accession>
<organism evidence="2 3">
    <name type="scientific">Bifidobacterium apousia</name>
    <dbReference type="NCBI Taxonomy" id="2750996"/>
    <lineage>
        <taxon>Bacteria</taxon>
        <taxon>Bacillati</taxon>
        <taxon>Actinomycetota</taxon>
        <taxon>Actinomycetes</taxon>
        <taxon>Bifidobacteriales</taxon>
        <taxon>Bifidobacteriaceae</taxon>
        <taxon>Bifidobacterium</taxon>
    </lineage>
</organism>
<protein>
    <submittedName>
        <fullName evidence="2">Uncharacterized protein</fullName>
    </submittedName>
</protein>
<keyword evidence="3" id="KW-1185">Reference proteome</keyword>
<reference evidence="2 3" key="1">
    <citation type="submission" date="2019-07" db="EMBL/GenBank/DDBJ databases">
        <title>Bifidobacterium asteroides genomes.</title>
        <authorList>
            <person name="Zheng H."/>
        </authorList>
    </citation>
    <scope>NUCLEOTIDE SEQUENCE [LARGE SCALE GENOMIC DNA]</scope>
    <source>
        <strain evidence="2 3">W8102</strain>
    </source>
</reference>
<feature type="compositionally biased region" description="Acidic residues" evidence="1">
    <location>
        <begin position="1"/>
        <end position="10"/>
    </location>
</feature>
<sequence>MSYTSEELDAMADRGELKPAPGTAVYRDPGAPALKDKELMGIFAGRPREEERRPVNVELRVKVTPTMKDPLKRIAREENLHNSSALVHSVLADFIRNRAKKACKAF</sequence>
<comment type="caution">
    <text evidence="2">The sequence shown here is derived from an EMBL/GenBank/DDBJ whole genome shotgun (WGS) entry which is preliminary data.</text>
</comment>
<dbReference type="Proteomes" id="UP000316508">
    <property type="component" value="Unassembled WGS sequence"/>
</dbReference>
<gene>
    <name evidence="2" type="ORF">FPK30_07010</name>
</gene>
<name>A0A556R1T5_9BIFI</name>
<evidence type="ECO:0000313" key="2">
    <source>
        <dbReference type="EMBL" id="TSJ82852.1"/>
    </source>
</evidence>
<evidence type="ECO:0000256" key="1">
    <source>
        <dbReference type="SAM" id="MobiDB-lite"/>
    </source>
</evidence>
<feature type="region of interest" description="Disordered" evidence="1">
    <location>
        <begin position="1"/>
        <end position="31"/>
    </location>
</feature>
<evidence type="ECO:0000313" key="3">
    <source>
        <dbReference type="Proteomes" id="UP000316508"/>
    </source>
</evidence>
<dbReference type="AlphaFoldDB" id="A0A556R1T5"/>